<comment type="caution">
    <text evidence="9">The sequence shown here is derived from an EMBL/GenBank/DDBJ whole genome shotgun (WGS) entry which is preliminary data.</text>
</comment>
<dbReference type="Pfam" id="PF01925">
    <property type="entry name" value="TauE"/>
    <property type="match status" value="1"/>
</dbReference>
<comment type="subcellular location">
    <subcellularLocation>
        <location evidence="1 8">Cell membrane</location>
        <topology evidence="1 8">Multi-pass membrane protein</topology>
    </subcellularLocation>
</comment>
<evidence type="ECO:0000256" key="1">
    <source>
        <dbReference type="ARBA" id="ARBA00004651"/>
    </source>
</evidence>
<dbReference type="AlphaFoldDB" id="A0A839R253"/>
<keyword evidence="6 8" id="KW-1133">Transmembrane helix</keyword>
<keyword evidence="4 8" id="KW-1003">Cell membrane</keyword>
<proteinExistence type="inferred from homology"/>
<evidence type="ECO:0000313" key="9">
    <source>
        <dbReference type="EMBL" id="MBB3022796.1"/>
    </source>
</evidence>
<feature type="transmembrane region" description="Helical" evidence="8">
    <location>
        <begin position="195"/>
        <end position="215"/>
    </location>
</feature>
<feature type="transmembrane region" description="Helical" evidence="8">
    <location>
        <begin position="248"/>
        <end position="266"/>
    </location>
</feature>
<feature type="transmembrane region" description="Helical" evidence="8">
    <location>
        <begin position="76"/>
        <end position="96"/>
    </location>
</feature>
<keyword evidence="10" id="KW-1185">Reference proteome</keyword>
<dbReference type="InterPro" id="IPR002781">
    <property type="entry name" value="TM_pro_TauE-like"/>
</dbReference>
<evidence type="ECO:0000313" key="10">
    <source>
        <dbReference type="Proteomes" id="UP000568050"/>
    </source>
</evidence>
<evidence type="ECO:0000256" key="2">
    <source>
        <dbReference type="ARBA" id="ARBA00009142"/>
    </source>
</evidence>
<sequence length="267" mass="27586">MDPLSLVLLAVAAVVAGAINAAVGSGSLLTLPVLLAMEVPPGAAVRTNTIGMVFSTIGAVAGYRREIREDLPHLKPLMVTTTIAALAGAGLLLVTGSDVLDWVVPVLIVVALVLVVCQPLIARRVRARSASGGGGEADRDELAARRLRSPGLIAAMSGASLYGGFFTAAQGVLYLAFLGSFTGRQMRSVNGIKNLLSLIVNVCAALVYLVAFVVFDAPVVWLGVLVVGVGSLIGSSFGAHLAKRIPEWLMRGVIIVVALVALARQVM</sequence>
<evidence type="ECO:0000256" key="7">
    <source>
        <dbReference type="ARBA" id="ARBA00023136"/>
    </source>
</evidence>
<organism evidence="9 10">
    <name type="scientific">Helcobacillus massiliensis</name>
    <dbReference type="NCBI Taxonomy" id="521392"/>
    <lineage>
        <taxon>Bacteria</taxon>
        <taxon>Bacillati</taxon>
        <taxon>Actinomycetota</taxon>
        <taxon>Actinomycetes</taxon>
        <taxon>Micrococcales</taxon>
        <taxon>Dermabacteraceae</taxon>
        <taxon>Helcobacillus</taxon>
    </lineage>
</organism>
<keyword evidence="3" id="KW-0813">Transport</keyword>
<comment type="similarity">
    <text evidence="2 8">Belongs to the 4-toluene sulfonate uptake permease (TSUP) (TC 2.A.102) family.</text>
</comment>
<dbReference type="GO" id="GO:0005886">
    <property type="term" value="C:plasma membrane"/>
    <property type="evidence" value="ECO:0007669"/>
    <property type="project" value="UniProtKB-SubCell"/>
</dbReference>
<name>A0A839R253_9MICO</name>
<dbReference type="Proteomes" id="UP000568050">
    <property type="component" value="Unassembled WGS sequence"/>
</dbReference>
<evidence type="ECO:0000256" key="6">
    <source>
        <dbReference type="ARBA" id="ARBA00022989"/>
    </source>
</evidence>
<dbReference type="InterPro" id="IPR052017">
    <property type="entry name" value="TSUP"/>
</dbReference>
<feature type="transmembrane region" description="Helical" evidence="8">
    <location>
        <begin position="222"/>
        <end position="242"/>
    </location>
</feature>
<gene>
    <name evidence="9" type="ORF">FHX50_001044</name>
</gene>
<keyword evidence="7 8" id="KW-0472">Membrane</keyword>
<feature type="transmembrane region" description="Helical" evidence="8">
    <location>
        <begin position="102"/>
        <end position="121"/>
    </location>
</feature>
<evidence type="ECO:0000256" key="3">
    <source>
        <dbReference type="ARBA" id="ARBA00022448"/>
    </source>
</evidence>
<feature type="transmembrane region" description="Helical" evidence="8">
    <location>
        <begin position="152"/>
        <end position="175"/>
    </location>
</feature>
<accession>A0A839R253</accession>
<keyword evidence="5 8" id="KW-0812">Transmembrane</keyword>
<evidence type="ECO:0000256" key="4">
    <source>
        <dbReference type="ARBA" id="ARBA00022475"/>
    </source>
</evidence>
<protein>
    <recommendedName>
        <fullName evidence="8">Probable membrane transporter protein</fullName>
    </recommendedName>
</protein>
<dbReference type="RefSeq" id="WP_183375109.1">
    <property type="nucleotide sequence ID" value="NZ_CBCSFZ010000022.1"/>
</dbReference>
<evidence type="ECO:0000256" key="8">
    <source>
        <dbReference type="RuleBase" id="RU363041"/>
    </source>
</evidence>
<dbReference type="PANTHER" id="PTHR30269:SF0">
    <property type="entry name" value="MEMBRANE TRANSPORTER PROTEIN YFCA-RELATED"/>
    <property type="match status" value="1"/>
</dbReference>
<evidence type="ECO:0000256" key="5">
    <source>
        <dbReference type="ARBA" id="ARBA00022692"/>
    </source>
</evidence>
<dbReference type="PANTHER" id="PTHR30269">
    <property type="entry name" value="TRANSMEMBRANE PROTEIN YFCA"/>
    <property type="match status" value="1"/>
</dbReference>
<dbReference type="EMBL" id="JACHWP010000001">
    <property type="protein sequence ID" value="MBB3022796.1"/>
    <property type="molecule type" value="Genomic_DNA"/>
</dbReference>
<reference evidence="9 10" key="1">
    <citation type="submission" date="2020-08" db="EMBL/GenBank/DDBJ databases">
        <title>Sequencing the genomes of 1000 actinobacteria strains.</title>
        <authorList>
            <person name="Klenk H.-P."/>
        </authorList>
    </citation>
    <scope>NUCLEOTIDE SEQUENCE [LARGE SCALE GENOMIC DNA]</scope>
    <source>
        <strain evidence="9 10">DSM 23040</strain>
    </source>
</reference>